<name>X1N1N9_9ZZZZ</name>
<dbReference type="PANTHER" id="PTHR46638">
    <property type="entry name" value="CORRINOID ADENOSYLTRANSFERASE"/>
    <property type="match status" value="1"/>
</dbReference>
<sequence length="183" mass="20641">MFFQGLKMRKGLVQVYTGEGKGKTTAAIGEALRARGRGYKVLLVQFLKGKKGSGEISILEKLGVKVICKGKELGLSLNRIVEDERRTIREEWGNFLDKINEEVLAEGYDLLILDEINVACHYGLIDENKLLRFIKEKPDGLEIILTGRYASPRLIKTAHLVSEIKKIKHPYNEGIKARKGVEF</sequence>
<dbReference type="EMBL" id="BARV01017216">
    <property type="protein sequence ID" value="GAI20800.1"/>
    <property type="molecule type" value="Genomic_DNA"/>
</dbReference>
<accession>X1N1N9</accession>
<evidence type="ECO:0008006" key="2">
    <source>
        <dbReference type="Google" id="ProtNLM"/>
    </source>
</evidence>
<dbReference type="GO" id="GO:0008817">
    <property type="term" value="F:corrinoid adenosyltransferase activity"/>
    <property type="evidence" value="ECO:0007669"/>
    <property type="project" value="InterPro"/>
</dbReference>
<comment type="caution">
    <text evidence="1">The sequence shown here is derived from an EMBL/GenBank/DDBJ whole genome shotgun (WGS) entry which is preliminary data.</text>
</comment>
<dbReference type="PIRSF" id="PIRSF015617">
    <property type="entry name" value="Adensltrnsf_CobA"/>
    <property type="match status" value="1"/>
</dbReference>
<dbReference type="Gene3D" id="3.40.50.300">
    <property type="entry name" value="P-loop containing nucleotide triphosphate hydrolases"/>
    <property type="match status" value="1"/>
</dbReference>
<protein>
    <recommendedName>
        <fullName evidence="2">Cob(I)yrinic acid a,c-diamide adenosyltransferase</fullName>
    </recommendedName>
</protein>
<dbReference type="GO" id="GO:0009236">
    <property type="term" value="P:cobalamin biosynthetic process"/>
    <property type="evidence" value="ECO:0007669"/>
    <property type="project" value="InterPro"/>
</dbReference>
<organism evidence="1">
    <name type="scientific">marine sediment metagenome</name>
    <dbReference type="NCBI Taxonomy" id="412755"/>
    <lineage>
        <taxon>unclassified sequences</taxon>
        <taxon>metagenomes</taxon>
        <taxon>ecological metagenomes</taxon>
    </lineage>
</organism>
<dbReference type="InterPro" id="IPR027417">
    <property type="entry name" value="P-loop_NTPase"/>
</dbReference>
<gene>
    <name evidence="1" type="ORF">S06H3_29391</name>
</gene>
<evidence type="ECO:0000313" key="1">
    <source>
        <dbReference type="EMBL" id="GAI20800.1"/>
    </source>
</evidence>
<dbReference type="SUPFAM" id="SSF52540">
    <property type="entry name" value="P-loop containing nucleoside triphosphate hydrolases"/>
    <property type="match status" value="1"/>
</dbReference>
<reference evidence="1" key="1">
    <citation type="journal article" date="2014" name="Front. Microbiol.">
        <title>High frequency of phylogenetically diverse reductive dehalogenase-homologous genes in deep subseafloor sedimentary metagenomes.</title>
        <authorList>
            <person name="Kawai M."/>
            <person name="Futagami T."/>
            <person name="Toyoda A."/>
            <person name="Takaki Y."/>
            <person name="Nishi S."/>
            <person name="Hori S."/>
            <person name="Arai W."/>
            <person name="Tsubouchi T."/>
            <person name="Morono Y."/>
            <person name="Uchiyama I."/>
            <person name="Ito T."/>
            <person name="Fujiyama A."/>
            <person name="Inagaki F."/>
            <person name="Takami H."/>
        </authorList>
    </citation>
    <scope>NUCLEOTIDE SEQUENCE</scope>
    <source>
        <strain evidence="1">Expedition CK06-06</strain>
    </source>
</reference>
<dbReference type="AlphaFoldDB" id="X1N1N9"/>
<dbReference type="InterPro" id="IPR003724">
    <property type="entry name" value="CblAdoTrfase_CobA"/>
</dbReference>
<dbReference type="GO" id="GO:0005524">
    <property type="term" value="F:ATP binding"/>
    <property type="evidence" value="ECO:0007669"/>
    <property type="project" value="InterPro"/>
</dbReference>
<dbReference type="PANTHER" id="PTHR46638:SF1">
    <property type="entry name" value="CORRINOID ADENOSYLTRANSFERASE"/>
    <property type="match status" value="1"/>
</dbReference>
<dbReference type="Pfam" id="PF02572">
    <property type="entry name" value="CobA_CobO_BtuR"/>
    <property type="match status" value="1"/>
</dbReference>
<proteinExistence type="predicted"/>